<proteinExistence type="predicted"/>
<comment type="caution">
    <text evidence="6">The sequence shown here is derived from an EMBL/GenBank/DDBJ whole genome shotgun (WGS) entry which is preliminary data.</text>
</comment>
<reference evidence="6 7" key="2">
    <citation type="submission" date="2023-06" db="EMBL/GenBank/DDBJ databases">
        <authorList>
            <person name="Zeman M."/>
            <person name="Kubasova T."/>
            <person name="Jahodarova E."/>
            <person name="Nykrynova M."/>
            <person name="Rychlik I."/>
        </authorList>
    </citation>
    <scope>NUCLEOTIDE SEQUENCE [LARGE SCALE GENOMIC DNA]</scope>
    <source>
        <strain evidence="6 7">154_Feed</strain>
    </source>
</reference>
<dbReference type="Pfam" id="PF02361">
    <property type="entry name" value="CbiQ"/>
    <property type="match status" value="1"/>
</dbReference>
<gene>
    <name evidence="6" type="ORF">QUW28_05960</name>
</gene>
<accession>A0ABT7V966</accession>
<sequence length="268" mass="28461">MALRVSIGQYYSATSPIHALDPRVKLVATVVFMVSCFFVSNLPALVLAAAFVALAVGLAHVPLGRLLAQIRPIVLFLVVTSVINLFFVQTGDLLVELGPIRVFSGGVEAALLYTLRFFLLLLAGSLLMLTTQPVALTDAAEKLLAPLERVGAPVSQVTLVLSIALRFVPTLSQEARNIVAAQTARGASLENKGAIAYARACVPLLVPLFASALRHAENLGRAMDARCYTGGAGRTHYHVMRLDPRHDGLAVALMALYLAALAAINIAL</sequence>
<organism evidence="6 7">
    <name type="scientific">Enorma phocaeensis</name>
    <dbReference type="NCBI Taxonomy" id="1871019"/>
    <lineage>
        <taxon>Bacteria</taxon>
        <taxon>Bacillati</taxon>
        <taxon>Actinomycetota</taxon>
        <taxon>Coriobacteriia</taxon>
        <taxon>Coriobacteriales</taxon>
        <taxon>Coriobacteriaceae</taxon>
        <taxon>Enorma</taxon>
    </lineage>
</organism>
<keyword evidence="7" id="KW-1185">Reference proteome</keyword>
<evidence type="ECO:0000256" key="3">
    <source>
        <dbReference type="ARBA" id="ARBA00022989"/>
    </source>
</evidence>
<evidence type="ECO:0000313" key="6">
    <source>
        <dbReference type="EMBL" id="MDM8275045.1"/>
    </source>
</evidence>
<evidence type="ECO:0000256" key="4">
    <source>
        <dbReference type="ARBA" id="ARBA00023136"/>
    </source>
</evidence>
<keyword evidence="4 5" id="KW-0472">Membrane</keyword>
<feature type="transmembrane region" description="Helical" evidence="5">
    <location>
        <begin position="248"/>
        <end position="267"/>
    </location>
</feature>
<evidence type="ECO:0000313" key="7">
    <source>
        <dbReference type="Proteomes" id="UP001529421"/>
    </source>
</evidence>
<evidence type="ECO:0000256" key="2">
    <source>
        <dbReference type="ARBA" id="ARBA00022692"/>
    </source>
</evidence>
<feature type="transmembrane region" description="Helical" evidence="5">
    <location>
        <begin position="30"/>
        <end position="61"/>
    </location>
</feature>
<evidence type="ECO:0000256" key="5">
    <source>
        <dbReference type="SAM" id="Phobius"/>
    </source>
</evidence>
<dbReference type="InterPro" id="IPR003339">
    <property type="entry name" value="ABC/ECF_trnsptr_transmembrane"/>
</dbReference>
<dbReference type="RefSeq" id="WP_289545120.1">
    <property type="nucleotide sequence ID" value="NZ_JAUDDZ010000006.1"/>
</dbReference>
<feature type="transmembrane region" description="Helical" evidence="5">
    <location>
        <begin position="110"/>
        <end position="129"/>
    </location>
</feature>
<keyword evidence="3 5" id="KW-1133">Transmembrane helix</keyword>
<evidence type="ECO:0000256" key="1">
    <source>
        <dbReference type="ARBA" id="ARBA00004141"/>
    </source>
</evidence>
<name>A0ABT7V966_9ACTN</name>
<dbReference type="EMBL" id="JAUDDZ010000006">
    <property type="protein sequence ID" value="MDM8275045.1"/>
    <property type="molecule type" value="Genomic_DNA"/>
</dbReference>
<dbReference type="Proteomes" id="UP001529421">
    <property type="component" value="Unassembled WGS sequence"/>
</dbReference>
<dbReference type="PANTHER" id="PTHR33514">
    <property type="entry name" value="PROTEIN ABCI12, CHLOROPLASTIC"/>
    <property type="match status" value="1"/>
</dbReference>
<keyword evidence="2 5" id="KW-0812">Transmembrane</keyword>
<feature type="transmembrane region" description="Helical" evidence="5">
    <location>
        <begin position="73"/>
        <end position="90"/>
    </location>
</feature>
<protein>
    <submittedName>
        <fullName evidence="6">Energy-coupling factor transporter transmembrane protein EcfT</fullName>
    </submittedName>
</protein>
<dbReference type="PANTHER" id="PTHR33514:SF13">
    <property type="entry name" value="PROTEIN ABCI12, CHLOROPLASTIC"/>
    <property type="match status" value="1"/>
</dbReference>
<reference evidence="7" key="1">
    <citation type="submission" date="2023-06" db="EMBL/GenBank/DDBJ databases">
        <title>Identification and characterization of horizontal gene transfer across gut microbiota members of farm animals based on homology search.</title>
        <authorList>
            <person name="Zeman M."/>
            <person name="Kubasova T."/>
            <person name="Jahodarova E."/>
            <person name="Nykrynova M."/>
            <person name="Rychlik I."/>
        </authorList>
    </citation>
    <scope>NUCLEOTIDE SEQUENCE [LARGE SCALE GENOMIC DNA]</scope>
    <source>
        <strain evidence="7">154_Feed</strain>
    </source>
</reference>
<dbReference type="CDD" id="cd16914">
    <property type="entry name" value="EcfT"/>
    <property type="match status" value="1"/>
</dbReference>
<comment type="subcellular location">
    <subcellularLocation>
        <location evidence="1">Membrane</location>
        <topology evidence="1">Multi-pass membrane protein</topology>
    </subcellularLocation>
</comment>